<evidence type="ECO:0000313" key="2">
    <source>
        <dbReference type="Proteomes" id="UP000020681"/>
    </source>
</evidence>
<protein>
    <submittedName>
        <fullName evidence="1">PAP2 superfamily domain protein</fullName>
    </submittedName>
</protein>
<keyword evidence="2" id="KW-1185">Reference proteome</keyword>
<name>A0ABP3AJR1_MYCUL</name>
<gene>
    <name evidence="1" type="ORF">I551_3709</name>
</gene>
<proteinExistence type="predicted"/>
<evidence type="ECO:0000313" key="1">
    <source>
        <dbReference type="EMBL" id="EUA89816.1"/>
    </source>
</evidence>
<reference evidence="1 2" key="1">
    <citation type="submission" date="2014-01" db="EMBL/GenBank/DDBJ databases">
        <authorList>
            <person name="Dobos K."/>
            <person name="Lenaerts A."/>
            <person name="Ordway D."/>
            <person name="DeGroote M.A."/>
            <person name="Parker T."/>
            <person name="Sizemore C."/>
            <person name="Tallon L.J."/>
            <person name="Sadzewicz L.K."/>
            <person name="Sengamalay N."/>
            <person name="Fraser C.M."/>
            <person name="Hine E."/>
            <person name="Shefchek K.A."/>
            <person name="Das S.P."/>
            <person name="Tettelin H."/>
        </authorList>
    </citation>
    <scope>NUCLEOTIDE SEQUENCE [LARGE SCALE GENOMIC DNA]</scope>
    <source>
        <strain evidence="1 2">Harvey</strain>
    </source>
</reference>
<dbReference type="Proteomes" id="UP000020681">
    <property type="component" value="Unassembled WGS sequence"/>
</dbReference>
<organism evidence="1 2">
    <name type="scientific">Mycobacterium ulcerans str. Harvey</name>
    <dbReference type="NCBI Taxonomy" id="1299332"/>
    <lineage>
        <taxon>Bacteria</taxon>
        <taxon>Bacillati</taxon>
        <taxon>Actinomycetota</taxon>
        <taxon>Actinomycetes</taxon>
        <taxon>Mycobacteriales</taxon>
        <taxon>Mycobacteriaceae</taxon>
        <taxon>Mycobacterium</taxon>
        <taxon>Mycobacterium ulcerans group</taxon>
    </lineage>
</organism>
<sequence length="46" mass="5078">MPEFSFSTVDAPTVLAHDGEVGEQYDQASFTAKYRVLAVFRPARDG</sequence>
<accession>A0ABP3AJR1</accession>
<comment type="caution">
    <text evidence="1">The sequence shown here is derived from an EMBL/GenBank/DDBJ whole genome shotgun (WGS) entry which is preliminary data.</text>
</comment>
<dbReference type="EMBL" id="JAOL01000115">
    <property type="protein sequence ID" value="EUA89816.1"/>
    <property type="molecule type" value="Genomic_DNA"/>
</dbReference>